<name>A0A0J9WGT1_FUSO4</name>
<dbReference type="AlphaFoldDB" id="A0A0J9WGT1"/>
<dbReference type="RefSeq" id="XP_018233617.1">
    <property type="nucleotide sequence ID" value="XM_018398051.1"/>
</dbReference>
<feature type="region of interest" description="Disordered" evidence="1">
    <location>
        <begin position="25"/>
        <end position="52"/>
    </location>
</feature>
<evidence type="ECO:0000313" key="3">
    <source>
        <dbReference type="Proteomes" id="UP000009097"/>
    </source>
</evidence>
<accession>A0A0J9WGT1</accession>
<protein>
    <submittedName>
        <fullName evidence="2">Uncharacterized protein</fullName>
    </submittedName>
</protein>
<feature type="compositionally biased region" description="Basic and acidic residues" evidence="1">
    <location>
        <begin position="25"/>
        <end position="35"/>
    </location>
</feature>
<dbReference type="VEuPathDB" id="FungiDB:FOXG_18010"/>
<sequence>MSTHYSYLQSRSWVAVVPNWTFASERQRDHKEHPPPIRGSSETTENQLEDVRPQDDLEAGVIGLQDELRPSSEAQLLVSSTPYRVRPPRRKVVWIWFCCCCGHGGMKVSVDPCPRCGMPRCPNCDTQRYNTRS</sequence>
<reference evidence="2" key="1">
    <citation type="submission" date="2007-04" db="EMBL/GenBank/DDBJ databases">
        <authorList>
            <consortium name="The Broad Institute Genome Sequencing Platform"/>
            <person name="Birren B."/>
            <person name="Lander E."/>
            <person name="Galagan J."/>
            <person name="Nusbaum C."/>
            <person name="Devon K."/>
            <person name="Ma L.-J."/>
            <person name="Jaffe D."/>
            <person name="Butler J."/>
            <person name="Alvarez P."/>
            <person name="Gnerre S."/>
            <person name="Grabherr M."/>
            <person name="Kleber M."/>
            <person name="Mauceli E."/>
            <person name="Brockman W."/>
            <person name="MacCallum I.A."/>
            <person name="Young S."/>
            <person name="LaButti K."/>
            <person name="DeCaprio D."/>
            <person name="Crawford M."/>
            <person name="Koehrsen M."/>
            <person name="Engels R."/>
            <person name="Montgomery P."/>
            <person name="Pearson M."/>
            <person name="Howarth C."/>
            <person name="Larson L."/>
            <person name="White J."/>
            <person name="O'Leary S."/>
            <person name="Kodira C."/>
            <person name="Zeng Q."/>
            <person name="Yandava C."/>
            <person name="Alvarado L."/>
            <person name="Kistler C."/>
            <person name="Shim W.-B."/>
            <person name="Kang S."/>
            <person name="Woloshuk C."/>
        </authorList>
    </citation>
    <scope>NUCLEOTIDE SEQUENCE</scope>
    <source>
        <strain evidence="2">4287</strain>
    </source>
</reference>
<organism evidence="2 3">
    <name type="scientific">Fusarium oxysporum f. sp. lycopersici (strain 4287 / CBS 123668 / FGSC 9935 / NRRL 34936)</name>
    <name type="common">Fusarium vascular wilt of tomato</name>
    <dbReference type="NCBI Taxonomy" id="426428"/>
    <lineage>
        <taxon>Eukaryota</taxon>
        <taxon>Fungi</taxon>
        <taxon>Dikarya</taxon>
        <taxon>Ascomycota</taxon>
        <taxon>Pezizomycotina</taxon>
        <taxon>Sordariomycetes</taxon>
        <taxon>Hypocreomycetidae</taxon>
        <taxon>Hypocreales</taxon>
        <taxon>Nectriaceae</taxon>
        <taxon>Fusarium</taxon>
        <taxon>Fusarium oxysporum species complex</taxon>
    </lineage>
</organism>
<evidence type="ECO:0000313" key="2">
    <source>
        <dbReference type="EMBL" id="KNA95571.1"/>
    </source>
</evidence>
<dbReference type="Proteomes" id="UP000009097">
    <property type="component" value="Unassembled WGS sequence"/>
</dbReference>
<gene>
    <name evidence="2" type="ORF">FOXG_18010</name>
</gene>
<dbReference type="OrthoDB" id="5100024at2759"/>
<dbReference type="EMBL" id="DS231696">
    <property type="protein sequence ID" value="KNA95571.1"/>
    <property type="molecule type" value="Genomic_DNA"/>
</dbReference>
<proteinExistence type="predicted"/>
<evidence type="ECO:0000256" key="1">
    <source>
        <dbReference type="SAM" id="MobiDB-lite"/>
    </source>
</evidence>
<dbReference type="GeneID" id="28958716"/>
<reference evidence="2" key="2">
    <citation type="journal article" date="2010" name="Nature">
        <title>Comparative genomics reveals mobile pathogenicity chromosomes in Fusarium.</title>
        <authorList>
            <person name="Ma L.J."/>
            <person name="van der Does H.C."/>
            <person name="Borkovich K.A."/>
            <person name="Coleman J.J."/>
            <person name="Daboussi M.J."/>
            <person name="Di Pietro A."/>
            <person name="Dufresne M."/>
            <person name="Freitag M."/>
            <person name="Grabherr M."/>
            <person name="Henrissat B."/>
            <person name="Houterman P.M."/>
            <person name="Kang S."/>
            <person name="Shim W.B."/>
            <person name="Woloshuk C."/>
            <person name="Xie X."/>
            <person name="Xu J.R."/>
            <person name="Antoniw J."/>
            <person name="Baker S.E."/>
            <person name="Bluhm B.H."/>
            <person name="Breakspear A."/>
            <person name="Brown D.W."/>
            <person name="Butchko R.A."/>
            <person name="Chapman S."/>
            <person name="Coulson R."/>
            <person name="Coutinho P.M."/>
            <person name="Danchin E.G."/>
            <person name="Diener A."/>
            <person name="Gale L.R."/>
            <person name="Gardiner D.M."/>
            <person name="Goff S."/>
            <person name="Hammond-Kosack K.E."/>
            <person name="Hilburn K."/>
            <person name="Hua-Van A."/>
            <person name="Jonkers W."/>
            <person name="Kazan K."/>
            <person name="Kodira C.D."/>
            <person name="Koehrsen M."/>
            <person name="Kumar L."/>
            <person name="Lee Y.H."/>
            <person name="Li L."/>
            <person name="Manners J.M."/>
            <person name="Miranda-Saavedra D."/>
            <person name="Mukherjee M."/>
            <person name="Park G."/>
            <person name="Park J."/>
            <person name="Park S.Y."/>
            <person name="Proctor R.H."/>
            <person name="Regev A."/>
            <person name="Ruiz-Roldan M.C."/>
            <person name="Sain D."/>
            <person name="Sakthikumar S."/>
            <person name="Sykes S."/>
            <person name="Schwartz D.C."/>
            <person name="Turgeon B.G."/>
            <person name="Wapinski I."/>
            <person name="Yoder O."/>
            <person name="Young S."/>
            <person name="Zeng Q."/>
            <person name="Zhou S."/>
            <person name="Galagan J."/>
            <person name="Cuomo C.A."/>
            <person name="Kistler H.C."/>
            <person name="Rep M."/>
        </authorList>
    </citation>
    <scope>NUCLEOTIDE SEQUENCE [LARGE SCALE GENOMIC DNA]</scope>
    <source>
        <strain evidence="2">4287</strain>
    </source>
</reference>
<dbReference type="KEGG" id="fox:FOXG_18010"/>